<dbReference type="Proteomes" id="UP000265562">
    <property type="component" value="Chromosome"/>
</dbReference>
<name>A0A385PZF6_9FIRM</name>
<dbReference type="EMBL" id="CP032364">
    <property type="protein sequence ID" value="AYA99510.1"/>
    <property type="molecule type" value="Genomic_DNA"/>
</dbReference>
<keyword evidence="2" id="KW-1185">Reference proteome</keyword>
<accession>A0A385PZF6</accession>
<organism evidence="1 2">
    <name type="scientific">Lachnoanaerobaculum umeaense</name>
    <dbReference type="NCBI Taxonomy" id="617123"/>
    <lineage>
        <taxon>Bacteria</taxon>
        <taxon>Bacillati</taxon>
        <taxon>Bacillota</taxon>
        <taxon>Clostridia</taxon>
        <taxon>Lachnospirales</taxon>
        <taxon>Lachnospiraceae</taxon>
        <taxon>Lachnoanaerobaculum</taxon>
    </lineage>
</organism>
<reference evidence="1 2" key="1">
    <citation type="submission" date="2018-09" db="EMBL/GenBank/DDBJ databases">
        <title>Genome sequencing of Lachnoanaerobaculum umeaense DSM 23576.</title>
        <authorList>
            <person name="Kook J.-K."/>
            <person name="Park S.-N."/>
            <person name="Lim Y.K."/>
        </authorList>
    </citation>
    <scope>NUCLEOTIDE SEQUENCE [LARGE SCALE GENOMIC DNA]</scope>
    <source>
        <strain evidence="2">DSM 23576 \ CCUG 58757</strain>
    </source>
</reference>
<evidence type="ECO:0000313" key="1">
    <source>
        <dbReference type="EMBL" id="AYA99510.1"/>
    </source>
</evidence>
<proteinExistence type="predicted"/>
<dbReference type="KEGG" id="lua:D4A81_05910"/>
<gene>
    <name evidence="1" type="ORF">D4A81_05910</name>
</gene>
<sequence>MEYIMIGLFFVGVFGVLAFNSKKSKEEYDERQLAVRGRGYTYAYFTVMILSILHVFTKDTVSLPISNDLISVIILFISGIVLNTYIIFNDACGSYKKNNYIKQFITYIIISLLNAYYLIRSVSNHTLFKDGVLQFREGINLIAAVAIIILALNLVIKLIIDRCKKDEE</sequence>
<dbReference type="OrthoDB" id="1734391at2"/>
<dbReference type="AlphaFoldDB" id="A0A385PZF6"/>
<evidence type="ECO:0000313" key="2">
    <source>
        <dbReference type="Proteomes" id="UP000265562"/>
    </source>
</evidence>
<protein>
    <submittedName>
        <fullName evidence="1">Uncharacterized protein</fullName>
    </submittedName>
</protein>
<dbReference type="RefSeq" id="WP_111524993.1">
    <property type="nucleotide sequence ID" value="NZ_CP032364.1"/>
</dbReference>